<feature type="region of interest" description="Disordered" evidence="2">
    <location>
        <begin position="772"/>
        <end position="959"/>
    </location>
</feature>
<dbReference type="InterPro" id="IPR001849">
    <property type="entry name" value="PH_domain"/>
</dbReference>
<evidence type="ECO:0000313" key="5">
    <source>
        <dbReference type="EMBL" id="OAX84277.1"/>
    </source>
</evidence>
<dbReference type="InterPro" id="IPR000198">
    <property type="entry name" value="RhoGAP_dom"/>
</dbReference>
<dbReference type="Gene3D" id="2.30.29.30">
    <property type="entry name" value="Pleckstrin-homology domain (PH domain)/Phosphotyrosine-binding domain (PTB)"/>
    <property type="match status" value="1"/>
</dbReference>
<sequence>MSPGLPLSPRPGDRPLGSPAPRFPKDGHGTLASPPMSPRNGLPLSPRATKFPTPPFSGTNSTSTPAMENNAPTKPAELRIPSPAEHEAPKQEIPTFDASVKIDSPTSPGTFQSRIYRGLVSDQYPDLLLPPSALPSIDVKVSSSRLRPSRNSYLALKPTEEEPVFTLSVFSRANRAELWRVEKVILALPQLDQQLKQLSNFSGRLPDRSIFSGHSPAKVDARRAALNIYFQSILEMQMDEACALVVCQFLTSDAIEPRDDETSLLNGERKGKRSYPVGPDGKPKIEGYLTKRGKNFGGWKARYFALDGPELKYYESPGGPHMGTIKIHHAQIGKQSQSVNGNQSPSRVDDDSDNQYRHAFLILEPKKKDSSTFVRHVLCAESDEERDSWVEALLSYVEQQSEEEEGSKPLHQPSKPDGASKTRLLPGSSRKNSKDTDSPEEAGSGDKLRSFSYDDVVAAEAPIRGPPGSILPPGKGGAIGLPEPGYQLPWDHVPQSPSFKSISGPTNGVKIQDAVAWGNKIPPPMSTKEKKRSIWGFRAATTADLANQIQTHEASNNSPNERREAVRAVFGLPLAEAVEYCGVPGINTGLPAVVYRCIDYLRAKDAALEEGIFRLSGSNVVIRALKEKFNTEGDLDFLEGDTYYDVHAVASLFKQYLRELPTTVLTRDLHLDFIRVLELDDKQKKIAAFNGLVHRLPRSNLILLKALSQYLIDIINNSDVNKMTVRNVGIVFAPTLNIPAPVFSMFLTDFESIFGEPVSEFSIHAAAPPVELPAENNNKKSLDPEDIRSPRHQMFSDLPTPSYNQSSFQQQQQQQQSSSSAAPQHWHQSDLTPQEAQHAHSAQLLREQQRDRDRSRDKFDTGFIPMHPTYEQQMPGAEPPAPHRHGQGLAPPDPYNSMSSLMPPASGNGSNNGDNNNNNANSTSKAKRRESNLLFMNLGNKKSGMPNTGGQRPGDERRM</sequence>
<feature type="domain" description="PH" evidence="3">
    <location>
        <begin position="282"/>
        <end position="398"/>
    </location>
</feature>
<dbReference type="OrthoDB" id="185175at2759"/>
<dbReference type="AlphaFoldDB" id="A0A1B7P5V2"/>
<evidence type="ECO:0000259" key="3">
    <source>
        <dbReference type="PROSITE" id="PS50003"/>
    </source>
</evidence>
<gene>
    <name evidence="5" type="ORF">ACJ72_01366</name>
</gene>
<dbReference type="STRING" id="1658172.A0A1B7P5V2"/>
<feature type="region of interest" description="Disordered" evidence="2">
    <location>
        <begin position="1"/>
        <end position="78"/>
    </location>
</feature>
<dbReference type="PROSITE" id="PS50003">
    <property type="entry name" value="PH_DOMAIN"/>
    <property type="match status" value="1"/>
</dbReference>
<dbReference type="Proteomes" id="UP000091918">
    <property type="component" value="Unassembled WGS sequence"/>
</dbReference>
<dbReference type="GO" id="GO:0035091">
    <property type="term" value="F:phosphatidylinositol binding"/>
    <property type="evidence" value="ECO:0007669"/>
    <property type="project" value="InterPro"/>
</dbReference>
<dbReference type="EMBL" id="LGUA01000090">
    <property type="protein sequence ID" value="OAX84277.1"/>
    <property type="molecule type" value="Genomic_DNA"/>
</dbReference>
<dbReference type="GO" id="GO:0007165">
    <property type="term" value="P:signal transduction"/>
    <property type="evidence" value="ECO:0007669"/>
    <property type="project" value="InterPro"/>
</dbReference>
<feature type="region of interest" description="Disordered" evidence="2">
    <location>
        <begin position="331"/>
        <end position="353"/>
    </location>
</feature>
<dbReference type="SMART" id="SM00324">
    <property type="entry name" value="RhoGAP"/>
    <property type="match status" value="1"/>
</dbReference>
<dbReference type="CDD" id="cd13277">
    <property type="entry name" value="PH_Bem3"/>
    <property type="match status" value="1"/>
</dbReference>
<keyword evidence="1" id="KW-0343">GTPase activation</keyword>
<feature type="compositionally biased region" description="Basic and acidic residues" evidence="2">
    <location>
        <begin position="847"/>
        <end position="860"/>
    </location>
</feature>
<dbReference type="GO" id="GO:0005938">
    <property type="term" value="C:cell cortex"/>
    <property type="evidence" value="ECO:0007669"/>
    <property type="project" value="UniProtKB-ARBA"/>
</dbReference>
<feature type="region of interest" description="Disordered" evidence="2">
    <location>
        <begin position="85"/>
        <end position="104"/>
    </location>
</feature>
<dbReference type="InterPro" id="IPR036871">
    <property type="entry name" value="PX_dom_sf"/>
</dbReference>
<feature type="compositionally biased region" description="Low complexity" evidence="2">
    <location>
        <begin position="805"/>
        <end position="820"/>
    </location>
</feature>
<evidence type="ECO:0000256" key="1">
    <source>
        <dbReference type="ARBA" id="ARBA00022468"/>
    </source>
</evidence>
<dbReference type="CDD" id="cd06093">
    <property type="entry name" value="PX_domain"/>
    <property type="match status" value="1"/>
</dbReference>
<feature type="compositionally biased region" description="Polar residues" evidence="2">
    <location>
        <begin position="56"/>
        <end position="72"/>
    </location>
</feature>
<evidence type="ECO:0000259" key="4">
    <source>
        <dbReference type="PROSITE" id="PS50238"/>
    </source>
</evidence>
<feature type="domain" description="Rho-GAP" evidence="4">
    <location>
        <begin position="572"/>
        <end position="770"/>
    </location>
</feature>
<name>A0A1B7P5V2_9EURO</name>
<dbReference type="SUPFAM" id="SSF48350">
    <property type="entry name" value="GTPase activation domain, GAP"/>
    <property type="match status" value="1"/>
</dbReference>
<dbReference type="InterPro" id="IPR008936">
    <property type="entry name" value="Rho_GTPase_activation_prot"/>
</dbReference>
<feature type="region of interest" description="Disordered" evidence="2">
    <location>
        <begin position="398"/>
        <end position="449"/>
    </location>
</feature>
<dbReference type="FunFam" id="2.30.29.30:FF:000452">
    <property type="entry name" value="Rho GTPase activator (Bem3)"/>
    <property type="match status" value="1"/>
</dbReference>
<protein>
    <recommendedName>
        <fullName evidence="7">Rho-GAP domain-containing protein</fullName>
    </recommendedName>
</protein>
<evidence type="ECO:0008006" key="7">
    <source>
        <dbReference type="Google" id="ProtNLM"/>
    </source>
</evidence>
<dbReference type="Pfam" id="PF00620">
    <property type="entry name" value="RhoGAP"/>
    <property type="match status" value="1"/>
</dbReference>
<dbReference type="SMART" id="SM00233">
    <property type="entry name" value="PH"/>
    <property type="match status" value="1"/>
</dbReference>
<accession>A0A1B7P5V2</accession>
<dbReference type="GO" id="GO:0005096">
    <property type="term" value="F:GTPase activator activity"/>
    <property type="evidence" value="ECO:0007669"/>
    <property type="project" value="UniProtKB-KW"/>
</dbReference>
<comment type="caution">
    <text evidence="5">The sequence shown here is derived from an EMBL/GenBank/DDBJ whole genome shotgun (WGS) entry which is preliminary data.</text>
</comment>
<dbReference type="PANTHER" id="PTHR23176">
    <property type="entry name" value="RHO/RAC/CDC GTPASE-ACTIVATING PROTEIN"/>
    <property type="match status" value="1"/>
</dbReference>
<dbReference type="InterPro" id="IPR050729">
    <property type="entry name" value="Rho-GAP"/>
</dbReference>
<dbReference type="Gene3D" id="1.10.555.10">
    <property type="entry name" value="Rho GTPase activation protein"/>
    <property type="match status" value="1"/>
</dbReference>
<feature type="compositionally biased region" description="Polar residues" evidence="2">
    <location>
        <begin position="333"/>
        <end position="346"/>
    </location>
</feature>
<evidence type="ECO:0000256" key="2">
    <source>
        <dbReference type="SAM" id="MobiDB-lite"/>
    </source>
</evidence>
<evidence type="ECO:0000313" key="6">
    <source>
        <dbReference type="Proteomes" id="UP000091918"/>
    </source>
</evidence>
<keyword evidence="6" id="KW-1185">Reference proteome</keyword>
<dbReference type="SUPFAM" id="SSF50729">
    <property type="entry name" value="PH domain-like"/>
    <property type="match status" value="1"/>
</dbReference>
<dbReference type="SUPFAM" id="SSF64268">
    <property type="entry name" value="PX domain"/>
    <property type="match status" value="1"/>
</dbReference>
<dbReference type="PROSITE" id="PS50238">
    <property type="entry name" value="RHOGAP"/>
    <property type="match status" value="1"/>
</dbReference>
<feature type="region of interest" description="Disordered" evidence="2">
    <location>
        <begin position="260"/>
        <end position="279"/>
    </location>
</feature>
<proteinExistence type="predicted"/>
<feature type="compositionally biased region" description="Low complexity" evidence="2">
    <location>
        <begin position="905"/>
        <end position="922"/>
    </location>
</feature>
<dbReference type="InterPro" id="IPR011993">
    <property type="entry name" value="PH-like_dom_sf"/>
</dbReference>
<dbReference type="Pfam" id="PF00169">
    <property type="entry name" value="PH"/>
    <property type="match status" value="1"/>
</dbReference>
<feature type="compositionally biased region" description="Basic and acidic residues" evidence="2">
    <location>
        <begin position="777"/>
        <end position="789"/>
    </location>
</feature>
<reference evidence="5 6" key="1">
    <citation type="submission" date="2015-07" db="EMBL/GenBank/DDBJ databases">
        <title>Emmonsia species relationships and genome sequence.</title>
        <authorList>
            <person name="Cuomo C.A."/>
            <person name="Schwartz I.S."/>
            <person name="Kenyon C."/>
            <person name="de Hoog G.S."/>
            <person name="Govender N.P."/>
            <person name="Botha A."/>
            <person name="Moreno L."/>
            <person name="de Vries M."/>
            <person name="Munoz J.F."/>
            <person name="Stielow J.B."/>
        </authorList>
    </citation>
    <scope>NUCLEOTIDE SEQUENCE [LARGE SCALE GENOMIC DNA]</scope>
    <source>
        <strain evidence="5 6">CBS 136260</strain>
    </source>
</reference>
<organism evidence="5 6">
    <name type="scientific">Emergomyces africanus</name>
    <dbReference type="NCBI Taxonomy" id="1955775"/>
    <lineage>
        <taxon>Eukaryota</taxon>
        <taxon>Fungi</taxon>
        <taxon>Dikarya</taxon>
        <taxon>Ascomycota</taxon>
        <taxon>Pezizomycotina</taxon>
        <taxon>Eurotiomycetes</taxon>
        <taxon>Eurotiomycetidae</taxon>
        <taxon>Onygenales</taxon>
        <taxon>Ajellomycetaceae</taxon>
        <taxon>Emergomyces</taxon>
    </lineage>
</organism>
<dbReference type="PANTHER" id="PTHR23176:SF129">
    <property type="entry name" value="RHO GTPASE ACTIVATING PROTEIN AT 16F, ISOFORM E-RELATED"/>
    <property type="match status" value="1"/>
</dbReference>
<dbReference type="Gene3D" id="3.30.1520.10">
    <property type="entry name" value="Phox-like domain"/>
    <property type="match status" value="1"/>
</dbReference>